<feature type="active site" description="Charge relay system" evidence="6">
    <location>
        <position position="282"/>
    </location>
</feature>
<feature type="domain" description="LD-carboxypeptidase C-terminal" evidence="8">
    <location>
        <begin position="177"/>
        <end position="295"/>
    </location>
</feature>
<evidence type="ECO:0000313" key="9">
    <source>
        <dbReference type="EMBL" id="MBB5346499.1"/>
    </source>
</evidence>
<protein>
    <submittedName>
        <fullName evidence="9">Muramoyltetrapeptide carboxypeptidase</fullName>
        <ecNumber evidence="9">3.4.17.13</ecNumber>
    </submittedName>
</protein>
<feature type="active site" description="Charge relay system" evidence="6">
    <location>
        <position position="208"/>
    </location>
</feature>
<dbReference type="Proteomes" id="UP000539642">
    <property type="component" value="Unassembled WGS sequence"/>
</dbReference>
<sequence>MRARIIPPALHKGDVIQVVAPAGRPSAVEPFRSGLAVLEQMGFVVRYPERLWPGSGFLADSDTARAEELNRAFADDRSAAIMTVRGGYGSLRILGGIDLDLVRAHPKIIVGFSDITVIHNHLLASLGLVGLHGPVLTSLAASTPDSVMRLYRCLTGSWRNAFALPGIEILRGGAKVEGILAGGNLTSLASLLGTPYDFSWQGLVVVLEDVNEPPYRLDRMLTQLAIAGKFNQAAAILLGDFSLADARLYDTGPVDQEWLWQRVLDLTAASGIPVWAGLPAGHGPENLTLPIGADVVVNSNRRSLFFC</sequence>
<dbReference type="EC" id="3.4.17.13" evidence="9"/>
<dbReference type="SUPFAM" id="SSF52317">
    <property type="entry name" value="Class I glutamine amidotransferase-like"/>
    <property type="match status" value="1"/>
</dbReference>
<evidence type="ECO:0000259" key="7">
    <source>
        <dbReference type="Pfam" id="PF02016"/>
    </source>
</evidence>
<dbReference type="CDD" id="cd07025">
    <property type="entry name" value="Peptidase_S66"/>
    <property type="match status" value="1"/>
</dbReference>
<feature type="active site" description="Nucleophile" evidence="6">
    <location>
        <position position="113"/>
    </location>
</feature>
<evidence type="ECO:0000256" key="3">
    <source>
        <dbReference type="ARBA" id="ARBA00022670"/>
    </source>
</evidence>
<dbReference type="Pfam" id="PF17676">
    <property type="entry name" value="Peptidase_S66C"/>
    <property type="match status" value="1"/>
</dbReference>
<dbReference type="InterPro" id="IPR040449">
    <property type="entry name" value="Peptidase_S66_N"/>
</dbReference>
<dbReference type="SUPFAM" id="SSF141986">
    <property type="entry name" value="LD-carboxypeptidase A C-terminal domain-like"/>
    <property type="match status" value="1"/>
</dbReference>
<dbReference type="GO" id="GO:0106415">
    <property type="term" value="F:muramoyltetrapeptide carboxypeptidase activity"/>
    <property type="evidence" value="ECO:0007669"/>
    <property type="project" value="UniProtKB-EC"/>
</dbReference>
<keyword evidence="10" id="KW-1185">Reference proteome</keyword>
<dbReference type="InterPro" id="IPR027478">
    <property type="entry name" value="LdcA_N"/>
</dbReference>
<dbReference type="InterPro" id="IPR029062">
    <property type="entry name" value="Class_I_gatase-like"/>
</dbReference>
<evidence type="ECO:0000259" key="8">
    <source>
        <dbReference type="Pfam" id="PF17676"/>
    </source>
</evidence>
<dbReference type="RefSeq" id="WP_183347402.1">
    <property type="nucleotide sequence ID" value="NZ_JACHEO010000001.1"/>
</dbReference>
<dbReference type="PANTHER" id="PTHR30237">
    <property type="entry name" value="MURAMOYLTETRAPEPTIDE CARBOXYPEPTIDASE"/>
    <property type="match status" value="1"/>
</dbReference>
<gene>
    <name evidence="9" type="ORF">HNQ81_000206</name>
</gene>
<dbReference type="PANTHER" id="PTHR30237:SF2">
    <property type="entry name" value="MUREIN TETRAPEPTIDE CARBOXYPEPTIDASE"/>
    <property type="match status" value="1"/>
</dbReference>
<dbReference type="AlphaFoldDB" id="A0A840UYH2"/>
<dbReference type="InterPro" id="IPR003507">
    <property type="entry name" value="S66_fam"/>
</dbReference>
<dbReference type="Pfam" id="PF02016">
    <property type="entry name" value="Peptidase_S66"/>
    <property type="match status" value="1"/>
</dbReference>
<reference evidence="9 10" key="1">
    <citation type="submission" date="2020-08" db="EMBL/GenBank/DDBJ databases">
        <title>Genomic Encyclopedia of Type Strains, Phase IV (KMG-IV): sequencing the most valuable type-strain genomes for metagenomic binning, comparative biology and taxonomic classification.</title>
        <authorList>
            <person name="Goeker M."/>
        </authorList>
    </citation>
    <scope>NUCLEOTIDE SEQUENCE [LARGE SCALE GENOMIC DNA]</scope>
    <source>
        <strain evidence="9 10">DSM 28570</strain>
    </source>
</reference>
<evidence type="ECO:0000313" key="10">
    <source>
        <dbReference type="Proteomes" id="UP000539642"/>
    </source>
</evidence>
<keyword evidence="5" id="KW-0720">Serine protease</keyword>
<name>A0A840UYH2_9BACT</name>
<comment type="caution">
    <text evidence="9">The sequence shown here is derived from an EMBL/GenBank/DDBJ whole genome shotgun (WGS) entry which is preliminary data.</text>
</comment>
<feature type="domain" description="LD-carboxypeptidase N-terminal" evidence="7">
    <location>
        <begin position="16"/>
        <end position="133"/>
    </location>
</feature>
<keyword evidence="3" id="KW-0645">Protease</keyword>
<dbReference type="PIRSF" id="PIRSF028757">
    <property type="entry name" value="LD-carboxypeptidase"/>
    <property type="match status" value="1"/>
</dbReference>
<organism evidence="9 10">
    <name type="scientific">Desulfoprunum benzoelyticum</name>
    <dbReference type="NCBI Taxonomy" id="1506996"/>
    <lineage>
        <taxon>Bacteria</taxon>
        <taxon>Pseudomonadati</taxon>
        <taxon>Thermodesulfobacteriota</taxon>
        <taxon>Desulfobulbia</taxon>
        <taxon>Desulfobulbales</taxon>
        <taxon>Desulfobulbaceae</taxon>
        <taxon>Desulfoprunum</taxon>
    </lineage>
</organism>
<accession>A0A840UYH2</accession>
<evidence type="ECO:0000256" key="2">
    <source>
        <dbReference type="ARBA" id="ARBA00022645"/>
    </source>
</evidence>
<proteinExistence type="inferred from homology"/>
<comment type="similarity">
    <text evidence="1">Belongs to the peptidase S66 family.</text>
</comment>
<dbReference type="EMBL" id="JACHEO010000001">
    <property type="protein sequence ID" value="MBB5346499.1"/>
    <property type="molecule type" value="Genomic_DNA"/>
</dbReference>
<dbReference type="InterPro" id="IPR040921">
    <property type="entry name" value="Peptidase_S66C"/>
</dbReference>
<evidence type="ECO:0000256" key="1">
    <source>
        <dbReference type="ARBA" id="ARBA00010233"/>
    </source>
</evidence>
<evidence type="ECO:0000256" key="6">
    <source>
        <dbReference type="PIRSR" id="PIRSR028757-1"/>
    </source>
</evidence>
<dbReference type="Gene3D" id="3.40.50.10740">
    <property type="entry name" value="Class I glutamine amidotransferase-like"/>
    <property type="match status" value="1"/>
</dbReference>
<dbReference type="InterPro" id="IPR027461">
    <property type="entry name" value="Carboxypeptidase_A_C_sf"/>
</dbReference>
<keyword evidence="2 9" id="KW-0121">Carboxypeptidase</keyword>
<dbReference type="GO" id="GO:0008236">
    <property type="term" value="F:serine-type peptidase activity"/>
    <property type="evidence" value="ECO:0007669"/>
    <property type="project" value="UniProtKB-KW"/>
</dbReference>
<evidence type="ECO:0000256" key="5">
    <source>
        <dbReference type="ARBA" id="ARBA00022825"/>
    </source>
</evidence>
<evidence type="ECO:0000256" key="4">
    <source>
        <dbReference type="ARBA" id="ARBA00022801"/>
    </source>
</evidence>
<dbReference type="GO" id="GO:0006508">
    <property type="term" value="P:proteolysis"/>
    <property type="evidence" value="ECO:0007669"/>
    <property type="project" value="UniProtKB-KW"/>
</dbReference>
<dbReference type="Gene3D" id="3.50.30.60">
    <property type="entry name" value="LD-carboxypeptidase A C-terminal domain-like"/>
    <property type="match status" value="1"/>
</dbReference>
<keyword evidence="4 9" id="KW-0378">Hydrolase</keyword>